<dbReference type="InterPro" id="IPR036388">
    <property type="entry name" value="WH-like_DNA-bd_sf"/>
</dbReference>
<name>A0A098QTJ2_9SPIO</name>
<dbReference type="PROSITE" id="PS01125">
    <property type="entry name" value="ROK"/>
    <property type="match status" value="1"/>
</dbReference>
<dbReference type="Pfam" id="PF00480">
    <property type="entry name" value="ROK"/>
    <property type="match status" value="1"/>
</dbReference>
<evidence type="ECO:0000256" key="1">
    <source>
        <dbReference type="ARBA" id="ARBA00006479"/>
    </source>
</evidence>
<accession>A0A098QTJ2</accession>
<comment type="caution">
    <text evidence="2">The sequence shown here is derived from an EMBL/GenBank/DDBJ whole genome shotgun (WGS) entry which is preliminary data.</text>
</comment>
<dbReference type="SUPFAM" id="SSF46785">
    <property type="entry name" value="Winged helix' DNA-binding domain"/>
    <property type="match status" value="1"/>
</dbReference>
<dbReference type="Proteomes" id="UP000029692">
    <property type="component" value="Unassembled WGS sequence"/>
</dbReference>
<proteinExistence type="inferred from homology"/>
<evidence type="ECO:0000313" key="3">
    <source>
        <dbReference type="Proteomes" id="UP000029692"/>
    </source>
</evidence>
<evidence type="ECO:0008006" key="4">
    <source>
        <dbReference type="Google" id="ProtNLM"/>
    </source>
</evidence>
<evidence type="ECO:0000313" key="2">
    <source>
        <dbReference type="EMBL" id="KGE70841.1"/>
    </source>
</evidence>
<dbReference type="PANTHER" id="PTHR18964:SF149">
    <property type="entry name" value="BIFUNCTIONAL UDP-N-ACETYLGLUCOSAMINE 2-EPIMERASE_N-ACETYLMANNOSAMINE KINASE"/>
    <property type="match status" value="1"/>
</dbReference>
<dbReference type="SUPFAM" id="SSF53067">
    <property type="entry name" value="Actin-like ATPase domain"/>
    <property type="match status" value="1"/>
</dbReference>
<dbReference type="eggNOG" id="COG1940">
    <property type="taxonomic scope" value="Bacteria"/>
</dbReference>
<dbReference type="OrthoDB" id="369851at2"/>
<sequence>MKRTGDNDFIKQLNYKLVLDAIRVHEPISRVELSRLTGLTRSTCTLICERMIRQGIIMETGKGDSTGGRPRILLQLNPQAGVVLGFKLMDDGFSCAAVDLRGAILSKQSRDIQRHSESALYLDRFSGFVQESIDAHSATYPGIPILGLGLGLGGRISASEGMVLESSILGWKNVAIGPFLEDRFKLPVFVENDVNTFAIGEKYFGAGKRFESFLCLSVGEGIGLGIVLNGNLLSGAHHGAGEIGHITVTAEPSAPVCACGRRGCLEAYAADRALVQGYTAQGGKQVSPEELTELARAQDVLALEVFKKAGSYLGIAMSTLINLFDPQAIIIGGERANAAPFFLPSLQEAVRQRTVYGLGEEVEIIPLQPGNDDWIRGVAALAIREIFAAGNSLEV</sequence>
<organism evidence="2 3">
    <name type="scientific">Spirochaeta lutea</name>
    <dbReference type="NCBI Taxonomy" id="1480694"/>
    <lineage>
        <taxon>Bacteria</taxon>
        <taxon>Pseudomonadati</taxon>
        <taxon>Spirochaetota</taxon>
        <taxon>Spirochaetia</taxon>
        <taxon>Spirochaetales</taxon>
        <taxon>Spirochaetaceae</taxon>
        <taxon>Spirochaeta</taxon>
    </lineage>
</organism>
<comment type="similarity">
    <text evidence="1">Belongs to the ROK (NagC/XylR) family.</text>
</comment>
<dbReference type="STRING" id="1480694.DC28_15315"/>
<dbReference type="Gene3D" id="1.10.10.10">
    <property type="entry name" value="Winged helix-like DNA-binding domain superfamily/Winged helix DNA-binding domain"/>
    <property type="match status" value="1"/>
</dbReference>
<dbReference type="AlphaFoldDB" id="A0A098QTJ2"/>
<dbReference type="InterPro" id="IPR036390">
    <property type="entry name" value="WH_DNA-bd_sf"/>
</dbReference>
<gene>
    <name evidence="2" type="ORF">DC28_15315</name>
</gene>
<dbReference type="InterPro" id="IPR000600">
    <property type="entry name" value="ROK"/>
</dbReference>
<dbReference type="PANTHER" id="PTHR18964">
    <property type="entry name" value="ROK (REPRESSOR, ORF, KINASE) FAMILY"/>
    <property type="match status" value="1"/>
</dbReference>
<dbReference type="InterPro" id="IPR043129">
    <property type="entry name" value="ATPase_NBD"/>
</dbReference>
<dbReference type="EMBL" id="JNUP01000072">
    <property type="protein sequence ID" value="KGE70841.1"/>
    <property type="molecule type" value="Genomic_DNA"/>
</dbReference>
<dbReference type="Gene3D" id="3.30.420.40">
    <property type="match status" value="2"/>
</dbReference>
<dbReference type="Pfam" id="PF13412">
    <property type="entry name" value="HTH_24"/>
    <property type="match status" value="1"/>
</dbReference>
<dbReference type="InterPro" id="IPR049874">
    <property type="entry name" value="ROK_cs"/>
</dbReference>
<dbReference type="RefSeq" id="WP_037550408.1">
    <property type="nucleotide sequence ID" value="NZ_JNUP01000072.1"/>
</dbReference>
<reference evidence="2 3" key="1">
    <citation type="submission" date="2014-05" db="EMBL/GenBank/DDBJ databases">
        <title>De novo Genome Sequence of Spirocheata sp.</title>
        <authorList>
            <person name="Shivani Y."/>
            <person name="Subhash Y."/>
            <person name="Tushar L."/>
            <person name="Sasikala C."/>
            <person name="Ramana C.V."/>
        </authorList>
    </citation>
    <scope>NUCLEOTIDE SEQUENCE [LARGE SCALE GENOMIC DNA]</scope>
    <source>
        <strain evidence="2 3">JC230</strain>
    </source>
</reference>
<protein>
    <recommendedName>
        <fullName evidence="4">HTH marR-type domain-containing protein</fullName>
    </recommendedName>
</protein>
<keyword evidence="3" id="KW-1185">Reference proteome</keyword>